<evidence type="ECO:0000256" key="3">
    <source>
        <dbReference type="ARBA" id="ARBA00022679"/>
    </source>
</evidence>
<feature type="modified residue" description="N6-(pyridoxal phosphate)lysine" evidence="5">
    <location>
        <position position="249"/>
    </location>
</feature>
<dbReference type="InterPro" id="IPR006235">
    <property type="entry name" value="OAc-hSer/O-AcSer_sulfhydrylase"/>
</dbReference>
<protein>
    <submittedName>
        <fullName evidence="7">O-acetylhomoserine aminocarboxypropyltransferase</fullName>
    </submittedName>
</protein>
<dbReference type="GO" id="GO:0006535">
    <property type="term" value="P:cysteine biosynthetic process from serine"/>
    <property type="evidence" value="ECO:0007669"/>
    <property type="project" value="TreeGrafter"/>
</dbReference>
<evidence type="ECO:0000256" key="6">
    <source>
        <dbReference type="RuleBase" id="RU362118"/>
    </source>
</evidence>
<dbReference type="Pfam" id="PF01053">
    <property type="entry name" value="Cys_Met_Meta_PP"/>
    <property type="match status" value="1"/>
</dbReference>
<dbReference type="NCBIfam" id="TIGR01326">
    <property type="entry name" value="OAH_OAS_sulfhy"/>
    <property type="match status" value="1"/>
</dbReference>
<dbReference type="SUPFAM" id="SSF53383">
    <property type="entry name" value="PLP-dependent transferases"/>
    <property type="match status" value="1"/>
</dbReference>
<reference evidence="7" key="2">
    <citation type="submission" date="2020-09" db="EMBL/GenBank/DDBJ databases">
        <authorList>
            <person name="Sun Q."/>
            <person name="Zhou Y."/>
        </authorList>
    </citation>
    <scope>NUCLEOTIDE SEQUENCE</scope>
    <source>
        <strain evidence="7">CGMCC 1.12214</strain>
    </source>
</reference>
<sequence>MYLQLARALTLLGSFGKKNSNPLSKNVAGSPALLHEDTPMTEPKAPGFATLAIHAGAAPDPATGARATPIYQTTSFVFDDVDHAASLFGLQAFGNIYSRIGNPTCAVLEERVAALEGGTAALAVASGHAAEFLVMHTLMQPGDEFIASKKLYGGSINQFNHSYKNFDWRVKWADPDDLPSFEAAITDKTRAIFIESIANPGGVVTDIQAIADIAHKAGVPLIVDNTMATPYLIRPFEHGADIVVHSATKFLGGHGNSIGGLIVDGGKFDWLKSGRYPMLSQPRPEYGGMVLGETFGNFGFAIACRVLGLRDLGPALSPFNAFMILTGIETLPLRMQRHCDNTLKVAQHLQRHAKVAWVSYPGLEGDKYGALAKRYSPKGSGAVFTFGLKGGYDAGVALVSNLKLFSHLANIGDTRSLVIHPASTTHRQLTAEQQTQAGAGPEVVRLSIGIEDVEDLIADLDEALAAS</sequence>
<dbReference type="GO" id="GO:0004124">
    <property type="term" value="F:cysteine synthase activity"/>
    <property type="evidence" value="ECO:0007669"/>
    <property type="project" value="TreeGrafter"/>
</dbReference>
<dbReference type="InterPro" id="IPR054542">
    <property type="entry name" value="Cys_met_metab_PP"/>
</dbReference>
<organism evidence="7 8">
    <name type="scientific">Alsobacter metallidurans</name>
    <dbReference type="NCBI Taxonomy" id="340221"/>
    <lineage>
        <taxon>Bacteria</taxon>
        <taxon>Pseudomonadati</taxon>
        <taxon>Pseudomonadota</taxon>
        <taxon>Alphaproteobacteria</taxon>
        <taxon>Hyphomicrobiales</taxon>
        <taxon>Alsobacteraceae</taxon>
        <taxon>Alsobacter</taxon>
    </lineage>
</organism>
<dbReference type="PROSITE" id="PS00868">
    <property type="entry name" value="CYS_MET_METAB_PP"/>
    <property type="match status" value="1"/>
</dbReference>
<reference evidence="7" key="1">
    <citation type="journal article" date="2014" name="Int. J. Syst. Evol. Microbiol.">
        <title>Complete genome sequence of Corynebacterium casei LMG S-19264T (=DSM 44701T), isolated from a smear-ripened cheese.</title>
        <authorList>
            <consortium name="US DOE Joint Genome Institute (JGI-PGF)"/>
            <person name="Walter F."/>
            <person name="Albersmeier A."/>
            <person name="Kalinowski J."/>
            <person name="Ruckert C."/>
        </authorList>
    </citation>
    <scope>NUCLEOTIDE SEQUENCE</scope>
    <source>
        <strain evidence="7">CGMCC 1.12214</strain>
    </source>
</reference>
<proteinExistence type="inferred from homology"/>
<evidence type="ECO:0000256" key="1">
    <source>
        <dbReference type="ARBA" id="ARBA00001933"/>
    </source>
</evidence>
<keyword evidence="4 5" id="KW-0663">Pyridoxal phosphate</keyword>
<name>A0A917I8X6_9HYPH</name>
<dbReference type="InterPro" id="IPR015424">
    <property type="entry name" value="PyrdxlP-dep_Trfase"/>
</dbReference>
<dbReference type="CDD" id="cd00614">
    <property type="entry name" value="CGS_like"/>
    <property type="match status" value="1"/>
</dbReference>
<dbReference type="PIRSF" id="PIRSF001434">
    <property type="entry name" value="CGS"/>
    <property type="match status" value="1"/>
</dbReference>
<dbReference type="GO" id="GO:0030170">
    <property type="term" value="F:pyridoxal phosphate binding"/>
    <property type="evidence" value="ECO:0007669"/>
    <property type="project" value="InterPro"/>
</dbReference>
<dbReference type="GO" id="GO:0005737">
    <property type="term" value="C:cytoplasm"/>
    <property type="evidence" value="ECO:0007669"/>
    <property type="project" value="TreeGrafter"/>
</dbReference>
<keyword evidence="8" id="KW-1185">Reference proteome</keyword>
<dbReference type="PANTHER" id="PTHR43797">
    <property type="entry name" value="HOMOCYSTEINE/CYSTEINE SYNTHASE"/>
    <property type="match status" value="1"/>
</dbReference>
<dbReference type="InterPro" id="IPR015421">
    <property type="entry name" value="PyrdxlP-dep_Trfase_major"/>
</dbReference>
<dbReference type="EMBL" id="BMES01000002">
    <property type="protein sequence ID" value="GGH21395.1"/>
    <property type="molecule type" value="Genomic_DNA"/>
</dbReference>
<dbReference type="GO" id="GO:0019346">
    <property type="term" value="P:transsulfuration"/>
    <property type="evidence" value="ECO:0007669"/>
    <property type="project" value="InterPro"/>
</dbReference>
<evidence type="ECO:0000313" key="7">
    <source>
        <dbReference type="EMBL" id="GGH21395.1"/>
    </source>
</evidence>
<dbReference type="Gene3D" id="3.90.1150.10">
    <property type="entry name" value="Aspartate Aminotransferase, domain 1"/>
    <property type="match status" value="1"/>
</dbReference>
<dbReference type="AlphaFoldDB" id="A0A917I8X6"/>
<gene>
    <name evidence="7" type="ORF">GCM10007036_25640</name>
</gene>
<dbReference type="InterPro" id="IPR015422">
    <property type="entry name" value="PyrdxlP-dep_Trfase_small"/>
</dbReference>
<dbReference type="GO" id="GO:0071269">
    <property type="term" value="P:L-homocysteine biosynthetic process"/>
    <property type="evidence" value="ECO:0007669"/>
    <property type="project" value="TreeGrafter"/>
</dbReference>
<dbReference type="Proteomes" id="UP000603912">
    <property type="component" value="Unassembled WGS sequence"/>
</dbReference>
<comment type="caution">
    <text evidence="7">The sequence shown here is derived from an EMBL/GenBank/DDBJ whole genome shotgun (WGS) entry which is preliminary data.</text>
</comment>
<accession>A0A917I8X6</accession>
<dbReference type="PANTHER" id="PTHR43797:SF2">
    <property type="entry name" value="HOMOCYSTEINE_CYSTEINE SYNTHASE"/>
    <property type="match status" value="1"/>
</dbReference>
<comment type="similarity">
    <text evidence="2 6">Belongs to the trans-sulfuration enzymes family.</text>
</comment>
<evidence type="ECO:0000256" key="4">
    <source>
        <dbReference type="ARBA" id="ARBA00022898"/>
    </source>
</evidence>
<dbReference type="Gene3D" id="3.40.640.10">
    <property type="entry name" value="Type I PLP-dependent aspartate aminotransferase-like (Major domain)"/>
    <property type="match status" value="1"/>
</dbReference>
<dbReference type="InterPro" id="IPR000277">
    <property type="entry name" value="Cys/Met-Metab_PyrdxlP-dep_enz"/>
</dbReference>
<evidence type="ECO:0000256" key="2">
    <source>
        <dbReference type="ARBA" id="ARBA00009077"/>
    </source>
</evidence>
<comment type="cofactor">
    <cofactor evidence="1 6">
        <name>pyridoxal 5'-phosphate</name>
        <dbReference type="ChEBI" id="CHEBI:597326"/>
    </cofactor>
</comment>
<dbReference type="FunFam" id="3.40.640.10:FF:000035">
    <property type="entry name" value="O-succinylhomoserine sulfhydrylase"/>
    <property type="match status" value="1"/>
</dbReference>
<dbReference type="GO" id="GO:0003961">
    <property type="term" value="F:O-acetylhomoserine aminocarboxypropyltransferase activity"/>
    <property type="evidence" value="ECO:0007669"/>
    <property type="project" value="TreeGrafter"/>
</dbReference>
<keyword evidence="3" id="KW-0808">Transferase</keyword>
<evidence type="ECO:0000313" key="8">
    <source>
        <dbReference type="Proteomes" id="UP000603912"/>
    </source>
</evidence>
<dbReference type="NCBIfam" id="NF004650">
    <property type="entry name" value="PRK05994.1"/>
    <property type="match status" value="1"/>
</dbReference>
<evidence type="ECO:0000256" key="5">
    <source>
        <dbReference type="PIRSR" id="PIRSR001434-2"/>
    </source>
</evidence>